<evidence type="ECO:0000256" key="1">
    <source>
        <dbReference type="SAM" id="Phobius"/>
    </source>
</evidence>
<dbReference type="AlphaFoldDB" id="A0A3S4WS06"/>
<gene>
    <name evidence="2" type="ORF">NCTC13193_00670</name>
</gene>
<evidence type="ECO:0000313" key="2">
    <source>
        <dbReference type="EMBL" id="VEI63143.1"/>
    </source>
</evidence>
<dbReference type="Proteomes" id="UP000270487">
    <property type="component" value="Chromosome"/>
</dbReference>
<proteinExistence type="predicted"/>
<dbReference type="SUPFAM" id="SSF50494">
    <property type="entry name" value="Trypsin-like serine proteases"/>
    <property type="match status" value="1"/>
</dbReference>
<sequence length="380" mass="43655">MNPYQVNNLYKVTAFVYISNSFIGCAVIFKNNEKIMLATAFHVLSTIADDFKNKKHLIQIKDENNRLFTVNELKGNITECEERDIALLILNGEINGLEEVFFLNPLNDPSQELVSRCRSKNIEEPKSIYSKEQSERCNDFFYYITVDKGLLGDSTGYWGASALEGISGAGVFIKTHQQLVLTGIISAIPDEGMLGKIKCCNASSFIEMHDSLKTQSDIHYNFRSSVIKESVAIMKIEHFDSVINDWEINEENKEYNKNIDRKIKTLHINEKIKNEKRKILHNLISGNNYANERLINSPNIELGYSNAHQIFCGEDMTVYVGSRIEASRRYTEIRERYLEVLSDSLHSLGLRRDEILLLRNKDIAFWLANCDLDFLEDDHD</sequence>
<name>A0A3S4WS06_SERFO</name>
<evidence type="ECO:0008006" key="4">
    <source>
        <dbReference type="Google" id="ProtNLM"/>
    </source>
</evidence>
<keyword evidence="1" id="KW-0812">Transmembrane</keyword>
<dbReference type="InterPro" id="IPR009003">
    <property type="entry name" value="Peptidase_S1_PA"/>
</dbReference>
<protein>
    <recommendedName>
        <fullName evidence="4">Trypsin-like peptidase</fullName>
    </recommendedName>
</protein>
<organism evidence="2 3">
    <name type="scientific">Serratia fonticola</name>
    <dbReference type="NCBI Taxonomy" id="47917"/>
    <lineage>
        <taxon>Bacteria</taxon>
        <taxon>Pseudomonadati</taxon>
        <taxon>Pseudomonadota</taxon>
        <taxon>Gammaproteobacteria</taxon>
        <taxon>Enterobacterales</taxon>
        <taxon>Yersiniaceae</taxon>
        <taxon>Serratia</taxon>
    </lineage>
</organism>
<feature type="transmembrane region" description="Helical" evidence="1">
    <location>
        <begin position="12"/>
        <end position="29"/>
    </location>
</feature>
<reference evidence="2 3" key="1">
    <citation type="submission" date="2018-12" db="EMBL/GenBank/DDBJ databases">
        <authorList>
            <consortium name="Pathogen Informatics"/>
        </authorList>
    </citation>
    <scope>NUCLEOTIDE SEQUENCE [LARGE SCALE GENOMIC DNA]</scope>
    <source>
        <strain evidence="2 3">NCTC13193</strain>
    </source>
</reference>
<evidence type="ECO:0000313" key="3">
    <source>
        <dbReference type="Proteomes" id="UP000270487"/>
    </source>
</evidence>
<dbReference type="EMBL" id="LR134492">
    <property type="protein sequence ID" value="VEI63143.1"/>
    <property type="molecule type" value="Genomic_DNA"/>
</dbReference>
<accession>A0A3S4WS06</accession>
<keyword evidence="1" id="KW-0472">Membrane</keyword>
<keyword evidence="1" id="KW-1133">Transmembrane helix</keyword>